<protein>
    <submittedName>
        <fullName evidence="9">Iron ABC transporter permease</fullName>
    </submittedName>
</protein>
<dbReference type="RefSeq" id="WP_250723459.1">
    <property type="nucleotide sequence ID" value="NZ_CP098400.1"/>
</dbReference>
<feature type="transmembrane region" description="Helical" evidence="8">
    <location>
        <begin position="194"/>
        <end position="214"/>
    </location>
</feature>
<proteinExistence type="inferred from homology"/>
<reference evidence="9" key="2">
    <citation type="submission" date="2022-06" db="EMBL/GenBank/DDBJ databases">
        <title>Xiashengella guii gen. nov. sp. nov., a bacterium isolated form anaerobic digestion tank.</title>
        <authorList>
            <person name="Huang H."/>
        </authorList>
    </citation>
    <scope>NUCLEOTIDE SEQUENCE</scope>
    <source>
        <strain evidence="9">Ai-910</strain>
    </source>
</reference>
<keyword evidence="3" id="KW-0813">Transport</keyword>
<dbReference type="PANTHER" id="PTHR30472:SF25">
    <property type="entry name" value="ABC TRANSPORTER PERMEASE PROTEIN MJ0876-RELATED"/>
    <property type="match status" value="1"/>
</dbReference>
<evidence type="ECO:0000256" key="1">
    <source>
        <dbReference type="ARBA" id="ARBA00004651"/>
    </source>
</evidence>
<dbReference type="EMBL" id="CP098400">
    <property type="protein sequence ID" value="URW79514.1"/>
    <property type="molecule type" value="Genomic_DNA"/>
</dbReference>
<comment type="subcellular location">
    <subcellularLocation>
        <location evidence="1">Cell membrane</location>
        <topology evidence="1">Multi-pass membrane protein</topology>
    </subcellularLocation>
</comment>
<accession>A0A9J6ZNN1</accession>
<name>A0A9J6ZNN1_9BACT</name>
<dbReference type="AlphaFoldDB" id="A0A9J6ZNN1"/>
<dbReference type="Pfam" id="PF01032">
    <property type="entry name" value="FecCD"/>
    <property type="match status" value="1"/>
</dbReference>
<feature type="transmembrane region" description="Helical" evidence="8">
    <location>
        <begin position="119"/>
        <end position="141"/>
    </location>
</feature>
<evidence type="ECO:0000313" key="9">
    <source>
        <dbReference type="EMBL" id="URW79514.1"/>
    </source>
</evidence>
<keyword evidence="4" id="KW-1003">Cell membrane</keyword>
<feature type="transmembrane region" description="Helical" evidence="8">
    <location>
        <begin position="59"/>
        <end position="79"/>
    </location>
</feature>
<evidence type="ECO:0000256" key="6">
    <source>
        <dbReference type="ARBA" id="ARBA00022989"/>
    </source>
</evidence>
<keyword evidence="7 8" id="KW-0472">Membrane</keyword>
<evidence type="ECO:0000256" key="7">
    <source>
        <dbReference type="ARBA" id="ARBA00023136"/>
    </source>
</evidence>
<evidence type="ECO:0000256" key="4">
    <source>
        <dbReference type="ARBA" id="ARBA00022475"/>
    </source>
</evidence>
<dbReference type="InterPro" id="IPR000522">
    <property type="entry name" value="ABC_transptr_permease_BtuC"/>
</dbReference>
<reference evidence="9" key="1">
    <citation type="submission" date="2022-05" db="EMBL/GenBank/DDBJ databases">
        <authorList>
            <person name="Sun X."/>
        </authorList>
    </citation>
    <scope>NUCLEOTIDE SEQUENCE</scope>
    <source>
        <strain evidence="9">Ai-910</strain>
    </source>
</reference>
<organism evidence="9 10">
    <name type="scientific">Xiashengella succiniciproducens</name>
    <dbReference type="NCBI Taxonomy" id="2949635"/>
    <lineage>
        <taxon>Bacteria</taxon>
        <taxon>Pseudomonadati</taxon>
        <taxon>Bacteroidota</taxon>
        <taxon>Bacteroidia</taxon>
        <taxon>Marinilabiliales</taxon>
        <taxon>Marinilabiliaceae</taxon>
        <taxon>Xiashengella</taxon>
    </lineage>
</organism>
<evidence type="ECO:0000256" key="3">
    <source>
        <dbReference type="ARBA" id="ARBA00022448"/>
    </source>
</evidence>
<dbReference type="Proteomes" id="UP001056426">
    <property type="component" value="Chromosome"/>
</dbReference>
<feature type="transmembrane region" description="Helical" evidence="8">
    <location>
        <begin position="241"/>
        <end position="266"/>
    </location>
</feature>
<dbReference type="Gene3D" id="1.10.3470.10">
    <property type="entry name" value="ABC transporter involved in vitamin B12 uptake, BtuC"/>
    <property type="match status" value="1"/>
</dbReference>
<keyword evidence="10" id="KW-1185">Reference proteome</keyword>
<dbReference type="SUPFAM" id="SSF81345">
    <property type="entry name" value="ABC transporter involved in vitamin B12 uptake, BtuC"/>
    <property type="match status" value="1"/>
</dbReference>
<dbReference type="PANTHER" id="PTHR30472">
    <property type="entry name" value="FERRIC ENTEROBACTIN TRANSPORT SYSTEM PERMEASE PROTEIN"/>
    <property type="match status" value="1"/>
</dbReference>
<feature type="transmembrane region" description="Helical" evidence="8">
    <location>
        <begin position="91"/>
        <end position="113"/>
    </location>
</feature>
<sequence>MQNKYLAWTLFILLLLILFAASALLSLSSGEAAIGLKDIPYVLGDKEQMEYYILTQIRMPRIILALAVGGSLSLAGAILQGIYRNPLVEPYTLGISGGAALGVALTIVCGLHLTLGTLILPLSGFTGAAIVILIVGVLGFFRGGSNVNKMLLIGVMISFVASSAMMFLMSISSADNVYSIVFWIMGSLNEPNQVLIRITLFASLVGLAISYLFARPLNALMLGQEKAAYLGINSKNTIRMLFILSSLLTGISVAVAGVIGFVGLVIPHLIRMLAGSDHRFLLIGSFLGGGIFLVLSDVVARTIIAPNELPIGVITGIAGGILFIIVLIRKKQHHV</sequence>
<comment type="similarity">
    <text evidence="2">Belongs to the binding-protein-dependent transport system permease family. FecCD subfamily.</text>
</comment>
<dbReference type="GO" id="GO:0033214">
    <property type="term" value="P:siderophore-iron import into cell"/>
    <property type="evidence" value="ECO:0007669"/>
    <property type="project" value="TreeGrafter"/>
</dbReference>
<feature type="transmembrane region" description="Helical" evidence="8">
    <location>
        <begin position="278"/>
        <end position="299"/>
    </location>
</feature>
<feature type="transmembrane region" description="Helical" evidence="8">
    <location>
        <begin position="311"/>
        <end position="328"/>
    </location>
</feature>
<gene>
    <name evidence="9" type="ORF">M9189_11690</name>
</gene>
<dbReference type="FunFam" id="1.10.3470.10:FF:000001">
    <property type="entry name" value="Vitamin B12 ABC transporter permease BtuC"/>
    <property type="match status" value="1"/>
</dbReference>
<evidence type="ECO:0000256" key="8">
    <source>
        <dbReference type="SAM" id="Phobius"/>
    </source>
</evidence>
<evidence type="ECO:0000256" key="2">
    <source>
        <dbReference type="ARBA" id="ARBA00007935"/>
    </source>
</evidence>
<keyword evidence="5 8" id="KW-0812">Transmembrane</keyword>
<dbReference type="CDD" id="cd06550">
    <property type="entry name" value="TM_ABC_iron-siderophores_like"/>
    <property type="match status" value="1"/>
</dbReference>
<dbReference type="GO" id="GO:0022857">
    <property type="term" value="F:transmembrane transporter activity"/>
    <property type="evidence" value="ECO:0007669"/>
    <property type="project" value="InterPro"/>
</dbReference>
<dbReference type="InterPro" id="IPR037294">
    <property type="entry name" value="ABC_BtuC-like"/>
</dbReference>
<keyword evidence="6 8" id="KW-1133">Transmembrane helix</keyword>
<dbReference type="KEGG" id="alkq:M9189_11690"/>
<dbReference type="GO" id="GO:0005886">
    <property type="term" value="C:plasma membrane"/>
    <property type="evidence" value="ECO:0007669"/>
    <property type="project" value="UniProtKB-SubCell"/>
</dbReference>
<feature type="transmembrane region" description="Helical" evidence="8">
    <location>
        <begin position="150"/>
        <end position="174"/>
    </location>
</feature>
<evidence type="ECO:0000313" key="10">
    <source>
        <dbReference type="Proteomes" id="UP001056426"/>
    </source>
</evidence>
<evidence type="ECO:0000256" key="5">
    <source>
        <dbReference type="ARBA" id="ARBA00022692"/>
    </source>
</evidence>